<evidence type="ECO:0000256" key="2">
    <source>
        <dbReference type="ARBA" id="ARBA00012438"/>
    </source>
</evidence>
<feature type="domain" description="Histidine kinase" evidence="10">
    <location>
        <begin position="286"/>
        <end position="375"/>
    </location>
</feature>
<evidence type="ECO:0000256" key="7">
    <source>
        <dbReference type="ARBA" id="ARBA00022840"/>
    </source>
</evidence>
<keyword evidence="3" id="KW-0597">Phosphoprotein</keyword>
<dbReference type="AlphaFoldDB" id="A0A7W7YCL0"/>
<feature type="transmembrane region" description="Helical" evidence="9">
    <location>
        <begin position="50"/>
        <end position="67"/>
    </location>
</feature>
<evidence type="ECO:0000313" key="11">
    <source>
        <dbReference type="EMBL" id="MBB5033537.1"/>
    </source>
</evidence>
<keyword evidence="9" id="KW-1133">Transmembrane helix</keyword>
<dbReference type="GO" id="GO:0016020">
    <property type="term" value="C:membrane"/>
    <property type="evidence" value="ECO:0007669"/>
    <property type="project" value="InterPro"/>
</dbReference>
<dbReference type="SMART" id="SM00387">
    <property type="entry name" value="HATPase_c"/>
    <property type="match status" value="1"/>
</dbReference>
<name>A0A7W7YCL0_9BACT</name>
<dbReference type="Gene3D" id="3.30.565.10">
    <property type="entry name" value="Histidine kinase-like ATPase, C-terminal domain"/>
    <property type="match status" value="1"/>
</dbReference>
<organism evidence="11 12">
    <name type="scientific">Prosthecobacter vanneervenii</name>
    <dbReference type="NCBI Taxonomy" id="48466"/>
    <lineage>
        <taxon>Bacteria</taxon>
        <taxon>Pseudomonadati</taxon>
        <taxon>Verrucomicrobiota</taxon>
        <taxon>Verrucomicrobiia</taxon>
        <taxon>Verrucomicrobiales</taxon>
        <taxon>Verrucomicrobiaceae</taxon>
        <taxon>Prosthecobacter</taxon>
    </lineage>
</organism>
<dbReference type="InterPro" id="IPR036890">
    <property type="entry name" value="HATPase_C_sf"/>
</dbReference>
<dbReference type="RefSeq" id="WP_184340460.1">
    <property type="nucleotide sequence ID" value="NZ_JACHIG010000006.1"/>
</dbReference>
<keyword evidence="9" id="KW-0472">Membrane</keyword>
<gene>
    <name evidence="11" type="ORF">HNQ65_003125</name>
</gene>
<proteinExistence type="predicted"/>
<dbReference type="InterPro" id="IPR003594">
    <property type="entry name" value="HATPase_dom"/>
</dbReference>
<dbReference type="Pfam" id="PF02518">
    <property type="entry name" value="HATPase_c"/>
    <property type="match status" value="1"/>
</dbReference>
<evidence type="ECO:0000259" key="10">
    <source>
        <dbReference type="PROSITE" id="PS50109"/>
    </source>
</evidence>
<dbReference type="Gene3D" id="1.20.5.1930">
    <property type="match status" value="1"/>
</dbReference>
<keyword evidence="6 11" id="KW-0418">Kinase</keyword>
<evidence type="ECO:0000256" key="1">
    <source>
        <dbReference type="ARBA" id="ARBA00000085"/>
    </source>
</evidence>
<dbReference type="PANTHER" id="PTHR24421:SF10">
    <property type="entry name" value="NITRATE_NITRITE SENSOR PROTEIN NARQ"/>
    <property type="match status" value="1"/>
</dbReference>
<dbReference type="GO" id="GO:0046983">
    <property type="term" value="F:protein dimerization activity"/>
    <property type="evidence" value="ECO:0007669"/>
    <property type="project" value="InterPro"/>
</dbReference>
<dbReference type="EC" id="2.7.13.3" evidence="2"/>
<dbReference type="InterPro" id="IPR011712">
    <property type="entry name" value="Sig_transdc_His_kin_sub3_dim/P"/>
</dbReference>
<keyword evidence="9" id="KW-0812">Transmembrane</keyword>
<keyword evidence="12" id="KW-1185">Reference proteome</keyword>
<evidence type="ECO:0000313" key="12">
    <source>
        <dbReference type="Proteomes" id="UP000590740"/>
    </source>
</evidence>
<dbReference type="PROSITE" id="PS50109">
    <property type="entry name" value="HIS_KIN"/>
    <property type="match status" value="1"/>
</dbReference>
<comment type="caution">
    <text evidence="11">The sequence shown here is derived from an EMBL/GenBank/DDBJ whole genome shotgun (WGS) entry which is preliminary data.</text>
</comment>
<dbReference type="EMBL" id="JACHIG010000006">
    <property type="protein sequence ID" value="MBB5033537.1"/>
    <property type="molecule type" value="Genomic_DNA"/>
</dbReference>
<dbReference type="Proteomes" id="UP000590740">
    <property type="component" value="Unassembled WGS sequence"/>
</dbReference>
<dbReference type="GO" id="GO:0005524">
    <property type="term" value="F:ATP binding"/>
    <property type="evidence" value="ECO:0007669"/>
    <property type="project" value="UniProtKB-KW"/>
</dbReference>
<dbReference type="InterPro" id="IPR050482">
    <property type="entry name" value="Sensor_HK_TwoCompSys"/>
</dbReference>
<dbReference type="PANTHER" id="PTHR24421">
    <property type="entry name" value="NITRATE/NITRITE SENSOR PROTEIN NARX-RELATED"/>
    <property type="match status" value="1"/>
</dbReference>
<dbReference type="CDD" id="cd16917">
    <property type="entry name" value="HATPase_UhpB-NarQ-NarX-like"/>
    <property type="match status" value="1"/>
</dbReference>
<keyword evidence="7" id="KW-0067">ATP-binding</keyword>
<keyword evidence="5" id="KW-0547">Nucleotide-binding</keyword>
<reference evidence="11 12" key="1">
    <citation type="submission" date="2020-08" db="EMBL/GenBank/DDBJ databases">
        <title>Genomic Encyclopedia of Type Strains, Phase IV (KMG-IV): sequencing the most valuable type-strain genomes for metagenomic binning, comparative biology and taxonomic classification.</title>
        <authorList>
            <person name="Goeker M."/>
        </authorList>
    </citation>
    <scope>NUCLEOTIDE SEQUENCE [LARGE SCALE GENOMIC DNA]</scope>
    <source>
        <strain evidence="11 12">DSM 12252</strain>
    </source>
</reference>
<protein>
    <recommendedName>
        <fullName evidence="2">histidine kinase</fullName>
        <ecNumber evidence="2">2.7.13.3</ecNumber>
    </recommendedName>
</protein>
<evidence type="ECO:0000256" key="5">
    <source>
        <dbReference type="ARBA" id="ARBA00022741"/>
    </source>
</evidence>
<dbReference type="GO" id="GO:0000155">
    <property type="term" value="F:phosphorelay sensor kinase activity"/>
    <property type="evidence" value="ECO:0007669"/>
    <property type="project" value="InterPro"/>
</dbReference>
<evidence type="ECO:0000256" key="9">
    <source>
        <dbReference type="SAM" id="Phobius"/>
    </source>
</evidence>
<dbReference type="Pfam" id="PF07730">
    <property type="entry name" value="HisKA_3"/>
    <property type="match status" value="1"/>
</dbReference>
<evidence type="ECO:0000256" key="4">
    <source>
        <dbReference type="ARBA" id="ARBA00022679"/>
    </source>
</evidence>
<feature type="transmembrane region" description="Helical" evidence="9">
    <location>
        <begin position="79"/>
        <end position="111"/>
    </location>
</feature>
<dbReference type="InterPro" id="IPR005467">
    <property type="entry name" value="His_kinase_dom"/>
</dbReference>
<comment type="catalytic activity">
    <reaction evidence="1">
        <text>ATP + protein L-histidine = ADP + protein N-phospho-L-histidine.</text>
        <dbReference type="EC" id="2.7.13.3"/>
    </reaction>
</comment>
<accession>A0A7W7YCL0</accession>
<evidence type="ECO:0000256" key="6">
    <source>
        <dbReference type="ARBA" id="ARBA00022777"/>
    </source>
</evidence>
<dbReference type="SUPFAM" id="SSF55874">
    <property type="entry name" value="ATPase domain of HSP90 chaperone/DNA topoisomerase II/histidine kinase"/>
    <property type="match status" value="1"/>
</dbReference>
<keyword evidence="8" id="KW-0902">Two-component regulatory system</keyword>
<sequence length="376" mass="41045">MTATSSTHAEKAAFPAAKGGMANLEDASSSTAPAGSRVSELTVKMRASPIWMALAMPMFLTVVLGWLDQITSWEISWFIFYAVPIIMAVWWAGVRGGMLTAIFSGAVWWVANRYTSPYKTEMGYAWAMLNREFYFCVLVFAVNAVRGKQDADAAHIRMLEERRQLEKDIVSVSEHEQQRIGQDLHDGLCQQLAAIGCALHALAEDLYAQRLPAAQDAALVEESVQQAVADARNLARGIFPVHVDHAGFSAALKELAGNTSRLTGVSIVIQESGETQIENPKVAMHLYRIAQEAVANAVRHGGAREIVISVNRHRDALELNLEDNGTGLPEGSPPTAGMGLRTMRYRAQSLGASFEIMPRRSGPGTCVRCCLPIKDF</sequence>
<evidence type="ECO:0000256" key="8">
    <source>
        <dbReference type="ARBA" id="ARBA00023012"/>
    </source>
</evidence>
<evidence type="ECO:0000256" key="3">
    <source>
        <dbReference type="ARBA" id="ARBA00022553"/>
    </source>
</evidence>
<keyword evidence="4" id="KW-0808">Transferase</keyword>